<evidence type="ECO:0000256" key="1">
    <source>
        <dbReference type="SAM" id="Coils"/>
    </source>
</evidence>
<dbReference type="EMBL" id="JAEPRD010000048">
    <property type="protein sequence ID" value="KAG2203954.1"/>
    <property type="molecule type" value="Genomic_DNA"/>
</dbReference>
<gene>
    <name evidence="2" type="ORF">INT47_007537</name>
</gene>
<sequence length="287" mass="32445">MSNPTKEQGPLWTLALPSHTASDIRQLYQLMAQANTKRHFDQQMKKVMSREEAERTRTTELHQGQMEELKSFYSKQLQAQGDIHAEQLKITQNMVKQLQADVSDLRRQLEIAHQQGLNDRCDECVNRAEQADIDLVSAQSACDQLREENRKLRSQLKKVPQLREHQMLHLDVIPKPTVSSILEEVFKNDVFQIVKLSPMLPQCFVSSAGHRSSIARSLVSQGADEESSEYESSGQSATAEAVLPAHPKNIKKAVSIAIKIEWNMKFKFPHLVSSGEVKVPRPVATNA</sequence>
<proteinExistence type="predicted"/>
<reference evidence="2" key="1">
    <citation type="submission" date="2020-12" db="EMBL/GenBank/DDBJ databases">
        <title>Metabolic potential, ecology and presence of endohyphal bacteria is reflected in genomic diversity of Mucoromycotina.</title>
        <authorList>
            <person name="Muszewska A."/>
            <person name="Okrasinska A."/>
            <person name="Steczkiewicz K."/>
            <person name="Drgas O."/>
            <person name="Orlowska M."/>
            <person name="Perlinska-Lenart U."/>
            <person name="Aleksandrzak-Piekarczyk T."/>
            <person name="Szatraj K."/>
            <person name="Zielenkiewicz U."/>
            <person name="Pilsyk S."/>
            <person name="Malc E."/>
            <person name="Mieczkowski P."/>
            <person name="Kruszewska J.S."/>
            <person name="Biernat P."/>
            <person name="Pawlowska J."/>
        </authorList>
    </citation>
    <scope>NUCLEOTIDE SEQUENCE</scope>
    <source>
        <strain evidence="2">WA0000017839</strain>
    </source>
</reference>
<comment type="caution">
    <text evidence="2">The sequence shown here is derived from an EMBL/GenBank/DDBJ whole genome shotgun (WGS) entry which is preliminary data.</text>
</comment>
<evidence type="ECO:0000313" key="2">
    <source>
        <dbReference type="EMBL" id="KAG2203954.1"/>
    </source>
</evidence>
<dbReference type="AlphaFoldDB" id="A0A8H7R3R1"/>
<protein>
    <submittedName>
        <fullName evidence="2">Uncharacterized protein</fullName>
    </submittedName>
</protein>
<dbReference type="Proteomes" id="UP000603453">
    <property type="component" value="Unassembled WGS sequence"/>
</dbReference>
<accession>A0A8H7R3R1</accession>
<keyword evidence="3" id="KW-1185">Reference proteome</keyword>
<organism evidence="2 3">
    <name type="scientific">Mucor saturninus</name>
    <dbReference type="NCBI Taxonomy" id="64648"/>
    <lineage>
        <taxon>Eukaryota</taxon>
        <taxon>Fungi</taxon>
        <taxon>Fungi incertae sedis</taxon>
        <taxon>Mucoromycota</taxon>
        <taxon>Mucoromycotina</taxon>
        <taxon>Mucoromycetes</taxon>
        <taxon>Mucorales</taxon>
        <taxon>Mucorineae</taxon>
        <taxon>Mucoraceae</taxon>
        <taxon>Mucor</taxon>
    </lineage>
</organism>
<evidence type="ECO:0000313" key="3">
    <source>
        <dbReference type="Proteomes" id="UP000603453"/>
    </source>
</evidence>
<name>A0A8H7R3R1_9FUNG</name>
<feature type="coiled-coil region" evidence="1">
    <location>
        <begin position="88"/>
        <end position="155"/>
    </location>
</feature>
<keyword evidence="1" id="KW-0175">Coiled coil</keyword>